<accession>A0A3N4JYE1</accession>
<feature type="region of interest" description="Disordered" evidence="1">
    <location>
        <begin position="1"/>
        <end position="30"/>
    </location>
</feature>
<gene>
    <name evidence="2" type="ORF">L873DRAFT_1802187</name>
</gene>
<dbReference type="AlphaFoldDB" id="A0A3N4JYE1"/>
<name>A0A3N4JYE1_9PEZI</name>
<evidence type="ECO:0000256" key="1">
    <source>
        <dbReference type="SAM" id="MobiDB-lite"/>
    </source>
</evidence>
<keyword evidence="3" id="KW-1185">Reference proteome</keyword>
<evidence type="ECO:0000313" key="3">
    <source>
        <dbReference type="Proteomes" id="UP000276215"/>
    </source>
</evidence>
<protein>
    <submittedName>
        <fullName evidence="2">Uncharacterized protein</fullName>
    </submittedName>
</protein>
<dbReference type="Proteomes" id="UP000276215">
    <property type="component" value="Unassembled WGS sequence"/>
</dbReference>
<dbReference type="EMBL" id="ML120368">
    <property type="protein sequence ID" value="RPB02258.1"/>
    <property type="molecule type" value="Genomic_DNA"/>
</dbReference>
<reference evidence="2 3" key="1">
    <citation type="journal article" date="2018" name="Nat. Ecol. Evol.">
        <title>Pezizomycetes genomes reveal the molecular basis of ectomycorrhizal truffle lifestyle.</title>
        <authorList>
            <person name="Murat C."/>
            <person name="Payen T."/>
            <person name="Noel B."/>
            <person name="Kuo A."/>
            <person name="Morin E."/>
            <person name="Chen J."/>
            <person name="Kohler A."/>
            <person name="Krizsan K."/>
            <person name="Balestrini R."/>
            <person name="Da Silva C."/>
            <person name="Montanini B."/>
            <person name="Hainaut M."/>
            <person name="Levati E."/>
            <person name="Barry K.W."/>
            <person name="Belfiori B."/>
            <person name="Cichocki N."/>
            <person name="Clum A."/>
            <person name="Dockter R.B."/>
            <person name="Fauchery L."/>
            <person name="Guy J."/>
            <person name="Iotti M."/>
            <person name="Le Tacon F."/>
            <person name="Lindquist E.A."/>
            <person name="Lipzen A."/>
            <person name="Malagnac F."/>
            <person name="Mello A."/>
            <person name="Molinier V."/>
            <person name="Miyauchi S."/>
            <person name="Poulain J."/>
            <person name="Riccioni C."/>
            <person name="Rubini A."/>
            <person name="Sitrit Y."/>
            <person name="Splivallo R."/>
            <person name="Traeger S."/>
            <person name="Wang M."/>
            <person name="Zifcakova L."/>
            <person name="Wipf D."/>
            <person name="Zambonelli A."/>
            <person name="Paolocci F."/>
            <person name="Nowrousian M."/>
            <person name="Ottonello S."/>
            <person name="Baldrian P."/>
            <person name="Spatafora J.W."/>
            <person name="Henrissat B."/>
            <person name="Nagy L.G."/>
            <person name="Aury J.M."/>
            <person name="Wincker P."/>
            <person name="Grigoriev I.V."/>
            <person name="Bonfante P."/>
            <person name="Martin F.M."/>
        </authorList>
    </citation>
    <scope>NUCLEOTIDE SEQUENCE [LARGE SCALE GENOMIC DNA]</scope>
    <source>
        <strain evidence="2 3">120613-1</strain>
    </source>
</reference>
<proteinExistence type="predicted"/>
<evidence type="ECO:0000313" key="2">
    <source>
        <dbReference type="EMBL" id="RPB02258.1"/>
    </source>
</evidence>
<organism evidence="2 3">
    <name type="scientific">Choiromyces venosus 120613-1</name>
    <dbReference type="NCBI Taxonomy" id="1336337"/>
    <lineage>
        <taxon>Eukaryota</taxon>
        <taxon>Fungi</taxon>
        <taxon>Dikarya</taxon>
        <taxon>Ascomycota</taxon>
        <taxon>Pezizomycotina</taxon>
        <taxon>Pezizomycetes</taxon>
        <taxon>Pezizales</taxon>
        <taxon>Tuberaceae</taxon>
        <taxon>Choiromyces</taxon>
    </lineage>
</organism>
<sequence length="81" mass="8895">MTPVGATEPPDVPRPVEVGKGIKPPPLRPFNQFLIPELQSKDPGIMPRGQEAGPMRKCIATRNPHRIACGRYPRPVLKFSG</sequence>